<gene>
    <name evidence="1" type="ORF">HVS_07250</name>
</gene>
<dbReference type="KEGG" id="hsc:HVS_07250"/>
<dbReference type="SUPFAM" id="SSF52467">
    <property type="entry name" value="DHS-like NAD/FAD-binding domain"/>
    <property type="match status" value="1"/>
</dbReference>
<evidence type="ECO:0000313" key="1">
    <source>
        <dbReference type="EMBL" id="AUG57367.1"/>
    </source>
</evidence>
<evidence type="ECO:0000313" key="2">
    <source>
        <dbReference type="Proteomes" id="UP000233534"/>
    </source>
</evidence>
<organism evidence="1 2">
    <name type="scientific">Acetivibrio saccincola</name>
    <dbReference type="NCBI Taxonomy" id="1677857"/>
    <lineage>
        <taxon>Bacteria</taxon>
        <taxon>Bacillati</taxon>
        <taxon>Bacillota</taxon>
        <taxon>Clostridia</taxon>
        <taxon>Eubacteriales</taxon>
        <taxon>Oscillospiraceae</taxon>
        <taxon>Acetivibrio</taxon>
    </lineage>
</organism>
<proteinExistence type="predicted"/>
<dbReference type="InterPro" id="IPR029035">
    <property type="entry name" value="DHS-like_NAD/FAD-binding_dom"/>
</dbReference>
<protein>
    <submittedName>
        <fullName evidence="1">Uncharacterized protein</fullName>
    </submittedName>
</protein>
<dbReference type="AlphaFoldDB" id="A0A2K9E0R4"/>
<sequence>MSKKTTVILGAGFSKNSGVPVQTEFSNYLVESYAIGDFDKAVSKIIKRYIKNVFGYSKGNAYPQLDDILTSIDIAINSGHNLGAGYSYTHLELIRKVIVYRIISILEGFYRYSRHAAKFVRVLLRDYPEVDFVVLNWDTVLEKNIYEMEEPIGIDYVNGGEEIKGLGNSLKISKVVKVLKVHGSCNWMYCNNCRVLINDLKSSISPLKRTGFTRMDILLLKDLEGVDINYDNIENKKCFRCGNVLSSHIATQSYRNSFKVNSFSNIWAEAEKSLSLSDKWIFVGYSLPQNDYEFKHLLKIAELKLSHKKKTKLNIDVVLLNSDSTAVRYKSFFGDKINMVCNEGIEEYLNYL</sequence>
<accession>A0A2K9E0R4</accession>
<dbReference type="EMBL" id="CP025197">
    <property type="protein sequence ID" value="AUG57367.1"/>
    <property type="molecule type" value="Genomic_DNA"/>
</dbReference>
<dbReference type="Proteomes" id="UP000233534">
    <property type="component" value="Chromosome"/>
</dbReference>
<reference evidence="1 2" key="1">
    <citation type="submission" date="2017-12" db="EMBL/GenBank/DDBJ databases">
        <title>Complete genome sequence of Herbivorax saccincola GGR1, a novel Cellulosome-producing hydrolytic bacterium in a thermophilic biogas plant, established by Illumina and Nanopore MinION sequencing.</title>
        <authorList>
            <person name="Pechtl A."/>
            <person name="Ruckert C."/>
            <person name="Koeck D.E."/>
            <person name="Maus I."/>
            <person name="Winkler A."/>
            <person name="Kalinowski J."/>
            <person name="Puhler A."/>
            <person name="Schwarz W.W."/>
            <person name="Zverlov V.V."/>
            <person name="Schluter A."/>
            <person name="Liebl W."/>
        </authorList>
    </citation>
    <scope>NUCLEOTIDE SEQUENCE [LARGE SCALE GENOMIC DNA]</scope>
    <source>
        <strain evidence="2">SR1</strain>
    </source>
</reference>
<dbReference type="RefSeq" id="WP_101300650.1">
    <property type="nucleotide sequence ID" value="NZ_CP025197.1"/>
</dbReference>
<keyword evidence="2" id="KW-1185">Reference proteome</keyword>
<name>A0A2K9E0R4_9FIRM</name>